<evidence type="ECO:0000256" key="2">
    <source>
        <dbReference type="ARBA" id="ARBA00004629"/>
    </source>
</evidence>
<dbReference type="InterPro" id="IPR008426">
    <property type="entry name" value="CENP-H_C"/>
</dbReference>
<dbReference type="RefSeq" id="XP_062726103.1">
    <property type="nucleotide sequence ID" value="XM_062864129.1"/>
</dbReference>
<keyword evidence="6" id="KW-0137">Centromere</keyword>
<comment type="similarity">
    <text evidence="7">Belongs to the CENP-H/MCM16 family.</text>
</comment>
<feature type="coiled-coil region" evidence="8">
    <location>
        <begin position="118"/>
        <end position="152"/>
    </location>
</feature>
<keyword evidence="5" id="KW-0539">Nucleus</keyword>
<protein>
    <submittedName>
        <fullName evidence="10">Centromere protein H (CENP-H)-domain-containing protein</fullName>
    </submittedName>
</protein>
<evidence type="ECO:0000313" key="11">
    <source>
        <dbReference type="Proteomes" id="UP001273166"/>
    </source>
</evidence>
<keyword evidence="4" id="KW-0995">Kinetochore</keyword>
<dbReference type="EMBL" id="JAUDZG010000001">
    <property type="protein sequence ID" value="KAK3310323.1"/>
    <property type="molecule type" value="Genomic_DNA"/>
</dbReference>
<dbReference type="GO" id="GO:0007059">
    <property type="term" value="P:chromosome segregation"/>
    <property type="evidence" value="ECO:0007669"/>
    <property type="project" value="TreeGrafter"/>
</dbReference>
<keyword evidence="11" id="KW-1185">Reference proteome</keyword>
<keyword evidence="3" id="KW-0158">Chromosome</keyword>
<evidence type="ECO:0000256" key="5">
    <source>
        <dbReference type="ARBA" id="ARBA00023242"/>
    </source>
</evidence>
<proteinExistence type="inferred from homology"/>
<name>A0AAJ0M5Y8_9PEZI</name>
<dbReference type="GO" id="GO:0000776">
    <property type="term" value="C:kinetochore"/>
    <property type="evidence" value="ECO:0007669"/>
    <property type="project" value="UniProtKB-KW"/>
</dbReference>
<dbReference type="GO" id="GO:0005634">
    <property type="term" value="C:nucleus"/>
    <property type="evidence" value="ECO:0007669"/>
    <property type="project" value="UniProtKB-SubCell"/>
</dbReference>
<dbReference type="GeneID" id="87882958"/>
<evidence type="ECO:0000313" key="10">
    <source>
        <dbReference type="EMBL" id="KAK3310323.1"/>
    </source>
</evidence>
<evidence type="ECO:0000256" key="4">
    <source>
        <dbReference type="ARBA" id="ARBA00022838"/>
    </source>
</evidence>
<organism evidence="10 11">
    <name type="scientific">Chaetomium strumarium</name>
    <dbReference type="NCBI Taxonomy" id="1170767"/>
    <lineage>
        <taxon>Eukaryota</taxon>
        <taxon>Fungi</taxon>
        <taxon>Dikarya</taxon>
        <taxon>Ascomycota</taxon>
        <taxon>Pezizomycotina</taxon>
        <taxon>Sordariomycetes</taxon>
        <taxon>Sordariomycetidae</taxon>
        <taxon>Sordariales</taxon>
        <taxon>Chaetomiaceae</taxon>
        <taxon>Chaetomium</taxon>
    </lineage>
</organism>
<dbReference type="PANTHER" id="PTHR48122:SF1">
    <property type="entry name" value="CENTROMERE PROTEIN H"/>
    <property type="match status" value="1"/>
</dbReference>
<sequence>MASPTTPTSLLFTETESDILALYDELLRLQLELALLQSRQDHHAEETDASQGTEHALADEQARLLEARATLALRNSVVETVMAVQPTLNAVHHATHASPVERDLLPHTEQRDAAAARAARLCSELETARDRLAQLEVENLRTAQRNRKLASEVLRLAGKTDRQDSNGPTHGRFRGEIAVLEGQVKSSRHRWKIMKGAASTIVAGSGIDWVRDERLRDLVLDPPQ</sequence>
<dbReference type="Pfam" id="PF05837">
    <property type="entry name" value="CENP-H"/>
    <property type="match status" value="1"/>
</dbReference>
<dbReference type="AlphaFoldDB" id="A0AAJ0M5Y8"/>
<dbReference type="PANTHER" id="PTHR48122">
    <property type="entry name" value="CENTROMERE PROTEIN H"/>
    <property type="match status" value="1"/>
</dbReference>
<evidence type="ECO:0000256" key="7">
    <source>
        <dbReference type="ARBA" id="ARBA00025735"/>
    </source>
</evidence>
<comment type="subcellular location">
    <subcellularLocation>
        <location evidence="2">Chromosome</location>
        <location evidence="2">Centromere</location>
        <location evidence="2">Kinetochore</location>
    </subcellularLocation>
    <subcellularLocation>
        <location evidence="1">Nucleus</location>
    </subcellularLocation>
</comment>
<feature type="domain" description="Centromere protein H C-terminal" evidence="9">
    <location>
        <begin position="18"/>
        <end position="222"/>
    </location>
</feature>
<keyword evidence="8" id="KW-0175">Coiled coil</keyword>
<evidence type="ECO:0000256" key="8">
    <source>
        <dbReference type="SAM" id="Coils"/>
    </source>
</evidence>
<gene>
    <name evidence="10" type="ORF">B0T15DRAFT_33306</name>
</gene>
<dbReference type="Proteomes" id="UP001273166">
    <property type="component" value="Unassembled WGS sequence"/>
</dbReference>
<dbReference type="InterPro" id="IPR040034">
    <property type="entry name" value="CENP-H"/>
</dbReference>
<accession>A0AAJ0M5Y8</accession>
<evidence type="ECO:0000256" key="6">
    <source>
        <dbReference type="ARBA" id="ARBA00023328"/>
    </source>
</evidence>
<reference evidence="10" key="2">
    <citation type="submission" date="2023-06" db="EMBL/GenBank/DDBJ databases">
        <authorList>
            <consortium name="Lawrence Berkeley National Laboratory"/>
            <person name="Mondo S.J."/>
            <person name="Hensen N."/>
            <person name="Bonometti L."/>
            <person name="Westerberg I."/>
            <person name="Brannstrom I.O."/>
            <person name="Guillou S."/>
            <person name="Cros-Aarteil S."/>
            <person name="Calhoun S."/>
            <person name="Haridas S."/>
            <person name="Kuo A."/>
            <person name="Pangilinan J."/>
            <person name="Riley R."/>
            <person name="Labutti K."/>
            <person name="Andreopoulos B."/>
            <person name="Lipzen A."/>
            <person name="Chen C."/>
            <person name="Yanf M."/>
            <person name="Daum C."/>
            <person name="Ng V."/>
            <person name="Clum A."/>
            <person name="Steindorff A."/>
            <person name="Ohm R."/>
            <person name="Martin F."/>
            <person name="Silar P."/>
            <person name="Natvig D."/>
            <person name="Lalanne C."/>
            <person name="Gautier V."/>
            <person name="Ament-Velasquez S.L."/>
            <person name="Kruys A."/>
            <person name="Hutchinson M.I."/>
            <person name="Powell A.J."/>
            <person name="Barry K."/>
            <person name="Miller A.N."/>
            <person name="Grigoriev I.V."/>
            <person name="Debuchy R."/>
            <person name="Gladieux P."/>
            <person name="Thoren M.H."/>
            <person name="Johannesson H."/>
        </authorList>
    </citation>
    <scope>NUCLEOTIDE SEQUENCE</scope>
    <source>
        <strain evidence="10">CBS 333.67</strain>
    </source>
</reference>
<evidence type="ECO:0000259" key="9">
    <source>
        <dbReference type="Pfam" id="PF05837"/>
    </source>
</evidence>
<dbReference type="GO" id="GO:0007052">
    <property type="term" value="P:mitotic spindle organization"/>
    <property type="evidence" value="ECO:0007669"/>
    <property type="project" value="TreeGrafter"/>
</dbReference>
<evidence type="ECO:0000256" key="3">
    <source>
        <dbReference type="ARBA" id="ARBA00022454"/>
    </source>
</evidence>
<evidence type="ECO:0000256" key="1">
    <source>
        <dbReference type="ARBA" id="ARBA00004123"/>
    </source>
</evidence>
<dbReference type="GO" id="GO:0043515">
    <property type="term" value="F:kinetochore binding"/>
    <property type="evidence" value="ECO:0007669"/>
    <property type="project" value="TreeGrafter"/>
</dbReference>
<comment type="caution">
    <text evidence="10">The sequence shown here is derived from an EMBL/GenBank/DDBJ whole genome shotgun (WGS) entry which is preliminary data.</text>
</comment>
<dbReference type="GO" id="GO:0051382">
    <property type="term" value="P:kinetochore assembly"/>
    <property type="evidence" value="ECO:0007669"/>
    <property type="project" value="InterPro"/>
</dbReference>
<reference evidence="10" key="1">
    <citation type="journal article" date="2023" name="Mol. Phylogenet. Evol.">
        <title>Genome-scale phylogeny and comparative genomics of the fungal order Sordariales.</title>
        <authorList>
            <person name="Hensen N."/>
            <person name="Bonometti L."/>
            <person name="Westerberg I."/>
            <person name="Brannstrom I.O."/>
            <person name="Guillou S."/>
            <person name="Cros-Aarteil S."/>
            <person name="Calhoun S."/>
            <person name="Haridas S."/>
            <person name="Kuo A."/>
            <person name="Mondo S."/>
            <person name="Pangilinan J."/>
            <person name="Riley R."/>
            <person name="LaButti K."/>
            <person name="Andreopoulos B."/>
            <person name="Lipzen A."/>
            <person name="Chen C."/>
            <person name="Yan M."/>
            <person name="Daum C."/>
            <person name="Ng V."/>
            <person name="Clum A."/>
            <person name="Steindorff A."/>
            <person name="Ohm R.A."/>
            <person name="Martin F."/>
            <person name="Silar P."/>
            <person name="Natvig D.O."/>
            <person name="Lalanne C."/>
            <person name="Gautier V."/>
            <person name="Ament-Velasquez S.L."/>
            <person name="Kruys A."/>
            <person name="Hutchinson M.I."/>
            <person name="Powell A.J."/>
            <person name="Barry K."/>
            <person name="Miller A.N."/>
            <person name="Grigoriev I.V."/>
            <person name="Debuchy R."/>
            <person name="Gladieux P."/>
            <person name="Hiltunen Thoren M."/>
            <person name="Johannesson H."/>
        </authorList>
    </citation>
    <scope>NUCLEOTIDE SEQUENCE</scope>
    <source>
        <strain evidence="10">CBS 333.67</strain>
    </source>
</reference>